<evidence type="ECO:0000256" key="3">
    <source>
        <dbReference type="ARBA" id="ARBA00022723"/>
    </source>
</evidence>
<dbReference type="InterPro" id="IPR042098">
    <property type="entry name" value="TauD-like_sf"/>
</dbReference>
<dbReference type="GO" id="GO:0016706">
    <property type="term" value="F:2-oxoglutarate-dependent dioxygenase activity"/>
    <property type="evidence" value="ECO:0007669"/>
    <property type="project" value="TreeGrafter"/>
</dbReference>
<dbReference type="Proteomes" id="UP000760494">
    <property type="component" value="Unassembled WGS sequence"/>
</dbReference>
<dbReference type="GO" id="GO:0046872">
    <property type="term" value="F:metal ion binding"/>
    <property type="evidence" value="ECO:0007669"/>
    <property type="project" value="UniProtKB-KW"/>
</dbReference>
<dbReference type="Pfam" id="PF02668">
    <property type="entry name" value="TauD"/>
    <property type="match status" value="1"/>
</dbReference>
<evidence type="ECO:0000256" key="1">
    <source>
        <dbReference type="ARBA" id="ARBA00001954"/>
    </source>
</evidence>
<dbReference type="PANTHER" id="PTHR30468">
    <property type="entry name" value="ALPHA-KETOGLUTARATE-DEPENDENT SULFONATE DIOXYGENASE"/>
    <property type="match status" value="1"/>
</dbReference>
<evidence type="ECO:0000256" key="2">
    <source>
        <dbReference type="ARBA" id="ARBA00005896"/>
    </source>
</evidence>
<dbReference type="Gene3D" id="3.60.130.10">
    <property type="entry name" value="Clavaminate synthase-like"/>
    <property type="match status" value="1"/>
</dbReference>
<proteinExistence type="inferred from homology"/>
<dbReference type="InterPro" id="IPR003819">
    <property type="entry name" value="TauD/TfdA-like"/>
</dbReference>
<dbReference type="Pfam" id="PF24864">
    <property type="entry name" value="DUF7730"/>
    <property type="match status" value="1"/>
</dbReference>
<accession>A0A9Q9S0A6</accession>
<evidence type="ECO:0000256" key="4">
    <source>
        <dbReference type="ARBA" id="ARBA00022964"/>
    </source>
</evidence>
<evidence type="ECO:0000256" key="6">
    <source>
        <dbReference type="ARBA" id="ARBA00023004"/>
    </source>
</evidence>
<keyword evidence="3" id="KW-0479">Metal-binding</keyword>
<evidence type="ECO:0000313" key="10">
    <source>
        <dbReference type="EMBL" id="VTT81081.1"/>
    </source>
</evidence>
<feature type="domain" description="TauD/TfdA-like" evidence="8">
    <location>
        <begin position="53"/>
        <end position="330"/>
    </location>
</feature>
<evidence type="ECO:0000259" key="8">
    <source>
        <dbReference type="Pfam" id="PF02668"/>
    </source>
</evidence>
<evidence type="ECO:0000313" key="11">
    <source>
        <dbReference type="Proteomes" id="UP000760494"/>
    </source>
</evidence>
<evidence type="ECO:0000256" key="5">
    <source>
        <dbReference type="ARBA" id="ARBA00023002"/>
    </source>
</evidence>
<protein>
    <recommendedName>
        <fullName evidence="12">TauD/TfdA-like domain-containing protein</fullName>
    </recommendedName>
</protein>
<feature type="region of interest" description="Disordered" evidence="7">
    <location>
        <begin position="1"/>
        <end position="43"/>
    </location>
</feature>
<organism evidence="10 11">
    <name type="scientific">Fusarium fujikuroi</name>
    <name type="common">Bakanae and foot rot disease fungus</name>
    <name type="synonym">Gibberella fujikuroi</name>
    <dbReference type="NCBI Taxonomy" id="5127"/>
    <lineage>
        <taxon>Eukaryota</taxon>
        <taxon>Fungi</taxon>
        <taxon>Dikarya</taxon>
        <taxon>Ascomycota</taxon>
        <taxon>Pezizomycotina</taxon>
        <taxon>Sordariomycetes</taxon>
        <taxon>Hypocreomycetidae</taxon>
        <taxon>Hypocreales</taxon>
        <taxon>Nectriaceae</taxon>
        <taxon>Fusarium</taxon>
        <taxon>Fusarium fujikuroi species complex</taxon>
    </lineage>
</organism>
<reference evidence="10" key="1">
    <citation type="submission" date="2019-05" db="EMBL/GenBank/DDBJ databases">
        <authorList>
            <person name="Piombo E."/>
        </authorList>
    </citation>
    <scope>NUCLEOTIDE SEQUENCE</scope>
    <source>
        <strain evidence="10">C2S</strain>
    </source>
</reference>
<dbReference type="GO" id="GO:0005737">
    <property type="term" value="C:cytoplasm"/>
    <property type="evidence" value="ECO:0007669"/>
    <property type="project" value="TreeGrafter"/>
</dbReference>
<sequence length="746" mass="84481">MSPPAADVDTPSTAPAVQPVPKPVKGTETSSTSRLHGPLSYSGSLDAEEQFDVTAVIGREFPKLQLSEILKDDNKLRDLAVLVSQRGVLFFRNQDLNIDDQKYLGQKLGELTGKPETSKLHRHALSNSKRGIAVDENGRLDDEVSVISSEQNRKFYNEKWSSLSKSLAGEGWHADITFENIPSDYAILKIIQPPQDVGGDTLWASGYELYDRLSPPFKKLAENLTATHHQPNFVRVKETFGEDLIDDYRGAPENIGLDFKAEHPVVRTNPVTGWKSLFAVGHQLSAGHINGVSNTESEILKTYFRQLITENHDLQVRFRWGKNDLAIWDKLSTAALCSTPLPMTILESVKETGLSRWGRSRFMTLLPSHAERPLDLCSKMPGTVSWPQRAISLTLIFNQHKHEWQFLPAMNHEATLYDMDAPFFQMLPYEIRRQALIEAFGDRTIHMDLTYNYPPMPGNEQTHAMIQEWWSGLDKSRPKSWSWRGCICHRRPPPWHPAIATESYSSRAVDKDRCCVGIAHCCDMWKKNGEELYGCWIGALVSLQTCRQAYTEGINVLYSTNTIHISSAILLTDLPEYILPQRLSAITSLEIIWSVETDVCKGKNLPRENDLKAILLILDNHFPSLKKLNLALKLGLSKDRKTEFRHIFAILDDFFNRHTSDRMQDPFAVSISYAAYVELRREIIRAQGHKGDTFHWQIWRSFDGEYVLPQKPWTGAYLEAIPGARCNNGYWIYSGEITTPTGGAGS</sequence>
<dbReference type="AlphaFoldDB" id="A0A9Q9S0A6"/>
<keyword evidence="5" id="KW-0560">Oxidoreductase</keyword>
<keyword evidence="6" id="KW-0408">Iron</keyword>
<evidence type="ECO:0000256" key="7">
    <source>
        <dbReference type="SAM" id="MobiDB-lite"/>
    </source>
</evidence>
<name>A0A9Q9S0A6_FUSFU</name>
<comment type="caution">
    <text evidence="10">The sequence shown here is derived from an EMBL/GenBank/DDBJ whole genome shotgun (WGS) entry which is preliminary data.</text>
</comment>
<evidence type="ECO:0008006" key="12">
    <source>
        <dbReference type="Google" id="ProtNLM"/>
    </source>
</evidence>
<evidence type="ECO:0000259" key="9">
    <source>
        <dbReference type="Pfam" id="PF24864"/>
    </source>
</evidence>
<gene>
    <name evidence="10" type="ORF">C2S_2520</name>
</gene>
<comment type="cofactor">
    <cofactor evidence="1">
        <name>Fe(2+)</name>
        <dbReference type="ChEBI" id="CHEBI:29033"/>
    </cofactor>
</comment>
<dbReference type="SUPFAM" id="SSF51197">
    <property type="entry name" value="Clavaminate synthase-like"/>
    <property type="match status" value="1"/>
</dbReference>
<feature type="domain" description="DUF7730" evidence="9">
    <location>
        <begin position="419"/>
        <end position="599"/>
    </location>
</feature>
<dbReference type="PANTHER" id="PTHR30468:SF10">
    <property type="entry name" value="TAUD_TFDA-LIKE DOMAIN-CONTAINING PROTEIN"/>
    <property type="match status" value="1"/>
</dbReference>
<dbReference type="EMBL" id="CABFJX010000407">
    <property type="protein sequence ID" value="VTT81081.1"/>
    <property type="molecule type" value="Genomic_DNA"/>
</dbReference>
<comment type="similarity">
    <text evidence="2">Belongs to the TfdA dioxygenase family.</text>
</comment>
<dbReference type="InterPro" id="IPR051323">
    <property type="entry name" value="AtsK-like"/>
</dbReference>
<keyword evidence="4" id="KW-0223">Dioxygenase</keyword>
<dbReference type="InterPro" id="IPR056632">
    <property type="entry name" value="DUF7730"/>
</dbReference>